<keyword evidence="4" id="KW-0966">Cell projection</keyword>
<comment type="subcellular location">
    <subcellularLocation>
        <location evidence="1">Cell projection</location>
        <location evidence="1">Cilium</location>
    </subcellularLocation>
</comment>
<keyword evidence="3 7" id="KW-0175">Coiled coil</keyword>
<gene>
    <name evidence="10" type="ORF">PSYICH_LOCUS14364</name>
</gene>
<evidence type="ECO:0000256" key="7">
    <source>
        <dbReference type="SAM" id="Coils"/>
    </source>
</evidence>
<evidence type="ECO:0000256" key="3">
    <source>
        <dbReference type="ARBA" id="ARBA00023054"/>
    </source>
</evidence>
<proteinExistence type="inferred from homology"/>
<evidence type="ECO:0000259" key="9">
    <source>
        <dbReference type="Pfam" id="PF13870"/>
    </source>
</evidence>
<dbReference type="PANTHER" id="PTHR15654:SF2">
    <property type="entry name" value="COILED-COIL DOMAIN-CONTAINING PROTEIN 113"/>
    <property type="match status" value="1"/>
</dbReference>
<organism evidence="10 11">
    <name type="scientific">Psylliodes chrysocephalus</name>
    <dbReference type="NCBI Taxonomy" id="3402493"/>
    <lineage>
        <taxon>Eukaryota</taxon>
        <taxon>Metazoa</taxon>
        <taxon>Ecdysozoa</taxon>
        <taxon>Arthropoda</taxon>
        <taxon>Hexapoda</taxon>
        <taxon>Insecta</taxon>
        <taxon>Pterygota</taxon>
        <taxon>Neoptera</taxon>
        <taxon>Endopterygota</taxon>
        <taxon>Coleoptera</taxon>
        <taxon>Polyphaga</taxon>
        <taxon>Cucujiformia</taxon>
        <taxon>Chrysomeloidea</taxon>
        <taxon>Chrysomelidae</taxon>
        <taxon>Galerucinae</taxon>
        <taxon>Alticini</taxon>
        <taxon>Psylliodes</taxon>
    </lineage>
</organism>
<dbReference type="InterPro" id="IPR051885">
    <property type="entry name" value="CC_CF"/>
</dbReference>
<protein>
    <recommendedName>
        <fullName evidence="6">Cilia- and flagella-associated protein 263</fullName>
    </recommendedName>
</protein>
<dbReference type="GO" id="GO:0036064">
    <property type="term" value="C:ciliary basal body"/>
    <property type="evidence" value="ECO:0007669"/>
    <property type="project" value="TreeGrafter"/>
</dbReference>
<dbReference type="Pfam" id="PF13870">
    <property type="entry name" value="CCDC113_CCDC96_CC"/>
    <property type="match status" value="1"/>
</dbReference>
<evidence type="ECO:0000256" key="2">
    <source>
        <dbReference type="ARBA" id="ARBA00022794"/>
    </source>
</evidence>
<dbReference type="PANTHER" id="PTHR15654">
    <property type="entry name" value="COILED-COIL DOMAIN-CONTAINING PROTEIN 113-RELATED"/>
    <property type="match status" value="1"/>
</dbReference>
<dbReference type="OrthoDB" id="10259713at2759"/>
<feature type="region of interest" description="Disordered" evidence="8">
    <location>
        <begin position="1"/>
        <end position="51"/>
    </location>
</feature>
<evidence type="ECO:0000313" key="11">
    <source>
        <dbReference type="Proteomes" id="UP001153636"/>
    </source>
</evidence>
<dbReference type="Proteomes" id="UP001153636">
    <property type="component" value="Chromosome 8"/>
</dbReference>
<dbReference type="GO" id="GO:0005930">
    <property type="term" value="C:axoneme"/>
    <property type="evidence" value="ECO:0007669"/>
    <property type="project" value="TreeGrafter"/>
</dbReference>
<accession>A0A9P0GFK2</accession>
<keyword evidence="11" id="KW-1185">Reference proteome</keyword>
<evidence type="ECO:0000256" key="6">
    <source>
        <dbReference type="ARBA" id="ARBA00044798"/>
    </source>
</evidence>
<feature type="compositionally biased region" description="Basic and acidic residues" evidence="8">
    <location>
        <begin position="31"/>
        <end position="41"/>
    </location>
</feature>
<dbReference type="AlphaFoldDB" id="A0A9P0GFK2"/>
<feature type="domain" description="CCDC113/CCDC96 coiled-coil" evidence="9">
    <location>
        <begin position="252"/>
        <end position="415"/>
    </location>
</feature>
<evidence type="ECO:0000256" key="1">
    <source>
        <dbReference type="ARBA" id="ARBA00004138"/>
    </source>
</evidence>
<evidence type="ECO:0000256" key="8">
    <source>
        <dbReference type="SAM" id="MobiDB-lite"/>
    </source>
</evidence>
<evidence type="ECO:0000256" key="4">
    <source>
        <dbReference type="ARBA" id="ARBA00023273"/>
    </source>
</evidence>
<reference evidence="10" key="1">
    <citation type="submission" date="2022-01" db="EMBL/GenBank/DDBJ databases">
        <authorList>
            <person name="King R."/>
        </authorList>
    </citation>
    <scope>NUCLEOTIDE SEQUENCE</scope>
</reference>
<comment type="similarity">
    <text evidence="5">Belongs to the CFAP263 family.</text>
</comment>
<feature type="coiled-coil region" evidence="7">
    <location>
        <begin position="330"/>
        <end position="410"/>
    </location>
</feature>
<keyword evidence="2" id="KW-0970">Cilium biogenesis/degradation</keyword>
<dbReference type="GO" id="GO:0060271">
    <property type="term" value="P:cilium assembly"/>
    <property type="evidence" value="ECO:0007669"/>
    <property type="project" value="TreeGrafter"/>
</dbReference>
<dbReference type="InterPro" id="IPR025254">
    <property type="entry name" value="CCDC113/CCDC96_CC"/>
</dbReference>
<dbReference type="EMBL" id="OV651820">
    <property type="protein sequence ID" value="CAH1114050.1"/>
    <property type="molecule type" value="Genomic_DNA"/>
</dbReference>
<name>A0A9P0GFK2_9CUCU</name>
<evidence type="ECO:0000313" key="10">
    <source>
        <dbReference type="EMBL" id="CAH1114050.1"/>
    </source>
</evidence>
<sequence length="452" mass="52317">MPKEDTVSEVSDVSGKSEKSAYHPQIEGFTDFDRGEEKPVGEEGEGEEDKQKEYGALNFMSDQELIDYANELEVSIRYLEVENEIFWVFLEKYSPQALEGLEQKIMSATIAAIKRAPSGTTKINSKSSSDSSLTSLTRKKSSIVESMPSITNLIEGKGPKINLSTKTDMVTRTLEQAQAAHDDFIKKALRTKRNLKSELEEFVIRETDLKYARNQFEYNIVINGVEKLTGKIPAEKWLRYMDEWLRGSMLAMEKLRLRIAALKSQYKKLTKTYIQRKELGANVHTVDFDQLEIANKHLLIKIDQKQVHLVELKKMNGGANLVLSKHKKILLQQQIDFNKLRKDIEAKEQQIDELEEEFVKVEEERNIARSKFEYFKKFKSSHRVPDIVEYVVLKKEIDEINKNIKIWQRRKNIQEISLNASIREIKHITGSSVVDPAWIEDPVTDTEFEFNY</sequence>
<evidence type="ECO:0000256" key="5">
    <source>
        <dbReference type="ARBA" id="ARBA00044506"/>
    </source>
</evidence>